<evidence type="ECO:0000256" key="2">
    <source>
        <dbReference type="ARBA" id="ARBA00022670"/>
    </source>
</evidence>
<keyword evidence="2 7" id="KW-0645">Protease</keyword>
<keyword evidence="4 7" id="KW-0378">Hydrolase</keyword>
<dbReference type="InterPro" id="IPR045090">
    <property type="entry name" value="Pept_M3A_M3B"/>
</dbReference>
<keyword evidence="3 7" id="KW-0479">Metal-binding</keyword>
<accession>A0A379SKA3</accession>
<dbReference type="Gene3D" id="3.40.390.10">
    <property type="entry name" value="Collagenase (Catalytic Domain)"/>
    <property type="match status" value="1"/>
</dbReference>
<dbReference type="GO" id="GO:0005829">
    <property type="term" value="C:cytosol"/>
    <property type="evidence" value="ECO:0007669"/>
    <property type="project" value="TreeGrafter"/>
</dbReference>
<evidence type="ECO:0000259" key="8">
    <source>
        <dbReference type="Pfam" id="PF01432"/>
    </source>
</evidence>
<evidence type="ECO:0000256" key="7">
    <source>
        <dbReference type="RuleBase" id="RU003435"/>
    </source>
</evidence>
<dbReference type="Pfam" id="PF01432">
    <property type="entry name" value="Peptidase_M3"/>
    <property type="match status" value="1"/>
</dbReference>
<dbReference type="PANTHER" id="PTHR43660">
    <property type="entry name" value="DIPEPTIDYL CARBOXYPEPTIDASE"/>
    <property type="match status" value="1"/>
</dbReference>
<sequence length="177" mass="20657">MLTIPALSFSVWQRFVAVRLNCWVSPNYAAWKIADQMAKTPQAALNFMRDLVPPARQRVLNEQAEIQNVIDSEQGGYSVQPWDWMFYAEQVRREKYALDEAQLKPYFALNTVLQEGVFWTANQLFGITFVERFDIPVYHPDVRVWKFLILMASAWRYFMATFSRGIRKAAAHGWGIL</sequence>
<name>A0A379SKA3_SALER</name>
<dbReference type="InterPro" id="IPR001567">
    <property type="entry name" value="Pept_M3A_M3B_dom"/>
</dbReference>
<dbReference type="Proteomes" id="UP000255443">
    <property type="component" value="Unassembled WGS sequence"/>
</dbReference>
<dbReference type="EC" id="3.4.15.5" evidence="9"/>
<gene>
    <name evidence="9" type="primary">dcp_2</name>
    <name evidence="9" type="ORF">NCTC7303_01521</name>
</gene>
<protein>
    <submittedName>
        <fullName evidence="9">Dipeptidyl carboxypeptidase II</fullName>
        <ecNumber evidence="9">3.4.15.5</ecNumber>
    </submittedName>
</protein>
<feature type="domain" description="Peptidase M3A/M3B catalytic" evidence="8">
    <location>
        <begin position="26"/>
        <end position="146"/>
    </location>
</feature>
<dbReference type="EMBL" id="UGXC01000002">
    <property type="protein sequence ID" value="SUG29355.1"/>
    <property type="molecule type" value="Genomic_DNA"/>
</dbReference>
<keyword evidence="5 7" id="KW-0862">Zinc</keyword>
<evidence type="ECO:0000313" key="9">
    <source>
        <dbReference type="EMBL" id="SUG29355.1"/>
    </source>
</evidence>
<dbReference type="InterPro" id="IPR024079">
    <property type="entry name" value="MetalloPept_cat_dom_sf"/>
</dbReference>
<dbReference type="AlphaFoldDB" id="A0A379SKA3"/>
<evidence type="ECO:0000256" key="6">
    <source>
        <dbReference type="ARBA" id="ARBA00023049"/>
    </source>
</evidence>
<dbReference type="InterPro" id="IPR024077">
    <property type="entry name" value="Neurolysin/TOP_dom2"/>
</dbReference>
<organism evidence="9 10">
    <name type="scientific">Salmonella enterica subsp. arizonae</name>
    <dbReference type="NCBI Taxonomy" id="59203"/>
    <lineage>
        <taxon>Bacteria</taxon>
        <taxon>Pseudomonadati</taxon>
        <taxon>Pseudomonadota</taxon>
        <taxon>Gammaproteobacteria</taxon>
        <taxon>Enterobacterales</taxon>
        <taxon>Enterobacteriaceae</taxon>
        <taxon>Salmonella</taxon>
    </lineage>
</organism>
<dbReference type="GO" id="GO:0004222">
    <property type="term" value="F:metalloendopeptidase activity"/>
    <property type="evidence" value="ECO:0007669"/>
    <property type="project" value="InterPro"/>
</dbReference>
<keyword evidence="9" id="KW-0121">Carboxypeptidase</keyword>
<evidence type="ECO:0000256" key="1">
    <source>
        <dbReference type="ARBA" id="ARBA00006040"/>
    </source>
</evidence>
<evidence type="ECO:0000313" key="10">
    <source>
        <dbReference type="Proteomes" id="UP000255443"/>
    </source>
</evidence>
<dbReference type="GO" id="GO:0046872">
    <property type="term" value="F:metal ion binding"/>
    <property type="evidence" value="ECO:0007669"/>
    <property type="project" value="UniProtKB-UniRule"/>
</dbReference>
<dbReference type="SUPFAM" id="SSF55486">
    <property type="entry name" value="Metalloproteases ('zincins'), catalytic domain"/>
    <property type="match status" value="1"/>
</dbReference>
<evidence type="ECO:0000256" key="3">
    <source>
        <dbReference type="ARBA" id="ARBA00022723"/>
    </source>
</evidence>
<dbReference type="GO" id="GO:0004180">
    <property type="term" value="F:carboxypeptidase activity"/>
    <property type="evidence" value="ECO:0007669"/>
    <property type="project" value="UniProtKB-KW"/>
</dbReference>
<proteinExistence type="inferred from homology"/>
<dbReference type="PANTHER" id="PTHR43660:SF1">
    <property type="entry name" value="DIPEPTIDYL CARBOXYPEPTIDASE"/>
    <property type="match status" value="1"/>
</dbReference>
<keyword evidence="6 7" id="KW-0482">Metalloprotease</keyword>
<dbReference type="Gene3D" id="1.10.1370.10">
    <property type="entry name" value="Neurolysin, domain 3"/>
    <property type="match status" value="1"/>
</dbReference>
<evidence type="ECO:0000256" key="5">
    <source>
        <dbReference type="ARBA" id="ARBA00022833"/>
    </source>
</evidence>
<comment type="cofactor">
    <cofactor evidence="7">
        <name>Zn(2+)</name>
        <dbReference type="ChEBI" id="CHEBI:29105"/>
    </cofactor>
    <text evidence="7">Binds 1 zinc ion.</text>
</comment>
<dbReference type="GO" id="GO:0006508">
    <property type="term" value="P:proteolysis"/>
    <property type="evidence" value="ECO:0007669"/>
    <property type="project" value="UniProtKB-KW"/>
</dbReference>
<dbReference type="GO" id="GO:0008241">
    <property type="term" value="F:peptidyl-dipeptidase activity"/>
    <property type="evidence" value="ECO:0007669"/>
    <property type="project" value="UniProtKB-EC"/>
</dbReference>
<evidence type="ECO:0000256" key="4">
    <source>
        <dbReference type="ARBA" id="ARBA00022801"/>
    </source>
</evidence>
<reference evidence="9 10" key="1">
    <citation type="submission" date="2018-06" db="EMBL/GenBank/DDBJ databases">
        <authorList>
            <consortium name="Pathogen Informatics"/>
            <person name="Doyle S."/>
        </authorList>
    </citation>
    <scope>NUCLEOTIDE SEQUENCE [LARGE SCALE GENOMIC DNA]</scope>
    <source>
        <strain evidence="9 10">NCTC7303</strain>
    </source>
</reference>
<comment type="similarity">
    <text evidence="1 7">Belongs to the peptidase M3 family.</text>
</comment>